<dbReference type="EMBL" id="JAUSQU010000001">
    <property type="protein sequence ID" value="MDP9847415.1"/>
    <property type="molecule type" value="Genomic_DNA"/>
</dbReference>
<dbReference type="NCBIfam" id="NF042914">
    <property type="entry name" value="SAV915_dom"/>
    <property type="match status" value="1"/>
</dbReference>
<gene>
    <name evidence="2" type="ORF">J2853_006626</name>
</gene>
<protein>
    <recommendedName>
        <fullName evidence="1">SseB protein N-terminal domain-containing protein</fullName>
    </recommendedName>
</protein>
<reference evidence="2 3" key="1">
    <citation type="submission" date="2023-07" db="EMBL/GenBank/DDBJ databases">
        <title>Sequencing the genomes of 1000 actinobacteria strains.</title>
        <authorList>
            <person name="Klenk H.-P."/>
        </authorList>
    </citation>
    <scope>NUCLEOTIDE SEQUENCE [LARGE SCALE GENOMIC DNA]</scope>
    <source>
        <strain evidence="2 3">DSM 46740</strain>
    </source>
</reference>
<evidence type="ECO:0000313" key="2">
    <source>
        <dbReference type="EMBL" id="MDP9847415.1"/>
    </source>
</evidence>
<evidence type="ECO:0000259" key="1">
    <source>
        <dbReference type="Pfam" id="PF07179"/>
    </source>
</evidence>
<proteinExistence type="predicted"/>
<accession>A0ABT9QM09</accession>
<dbReference type="InterPro" id="IPR049975">
    <property type="entry name" value="SAV_915-like_dom"/>
</dbReference>
<feature type="domain" description="SseB protein N-terminal" evidence="1">
    <location>
        <begin position="12"/>
        <end position="83"/>
    </location>
</feature>
<dbReference type="Pfam" id="PF07179">
    <property type="entry name" value="SseB"/>
    <property type="match status" value="1"/>
</dbReference>
<sequence>MESSLVNDPPLLVPVRSAGGVLGLRLFRTPAGDRTAVAFTSRDRLTKVLGGDQEWTWLCGRALRGMVEDLGGVGVVVDPAGTVESRDHHLRAA</sequence>
<evidence type="ECO:0000313" key="3">
    <source>
        <dbReference type="Proteomes" id="UP001225356"/>
    </source>
</evidence>
<dbReference type="RefSeq" id="WP_307564506.1">
    <property type="nucleotide sequence ID" value="NZ_JAUSQU010000001.1"/>
</dbReference>
<organism evidence="2 3">
    <name type="scientific">Streptosporangium lutulentum</name>
    <dbReference type="NCBI Taxonomy" id="1461250"/>
    <lineage>
        <taxon>Bacteria</taxon>
        <taxon>Bacillati</taxon>
        <taxon>Actinomycetota</taxon>
        <taxon>Actinomycetes</taxon>
        <taxon>Streptosporangiales</taxon>
        <taxon>Streptosporangiaceae</taxon>
        <taxon>Streptosporangium</taxon>
    </lineage>
</organism>
<dbReference type="InterPro" id="IPR009839">
    <property type="entry name" value="SseB_N"/>
</dbReference>
<keyword evidence="3" id="KW-1185">Reference proteome</keyword>
<dbReference type="Proteomes" id="UP001225356">
    <property type="component" value="Unassembled WGS sequence"/>
</dbReference>
<name>A0ABT9QM09_9ACTN</name>
<comment type="caution">
    <text evidence="2">The sequence shown here is derived from an EMBL/GenBank/DDBJ whole genome shotgun (WGS) entry which is preliminary data.</text>
</comment>